<dbReference type="Proteomes" id="UP000011083">
    <property type="component" value="Unassembled WGS sequence"/>
</dbReference>
<gene>
    <name evidence="1" type="ORF">ACA1_077870</name>
</gene>
<organism evidence="1 2">
    <name type="scientific">Acanthamoeba castellanii (strain ATCC 30010 / Neff)</name>
    <dbReference type="NCBI Taxonomy" id="1257118"/>
    <lineage>
        <taxon>Eukaryota</taxon>
        <taxon>Amoebozoa</taxon>
        <taxon>Discosea</taxon>
        <taxon>Longamoebia</taxon>
        <taxon>Centramoebida</taxon>
        <taxon>Acanthamoebidae</taxon>
        <taxon>Acanthamoeba</taxon>
    </lineage>
</organism>
<name>L8GR01_ACACF</name>
<accession>L8GR01</accession>
<proteinExistence type="predicted"/>
<evidence type="ECO:0000313" key="2">
    <source>
        <dbReference type="Proteomes" id="UP000011083"/>
    </source>
</evidence>
<protein>
    <submittedName>
        <fullName evidence="1">Uncharacterized protein</fullName>
    </submittedName>
</protein>
<reference evidence="1 2" key="1">
    <citation type="journal article" date="2013" name="Genome Biol.">
        <title>Genome of Acanthamoeba castellanii highlights extensive lateral gene transfer and early evolution of tyrosine kinase signaling.</title>
        <authorList>
            <person name="Clarke M."/>
            <person name="Lohan A.J."/>
            <person name="Liu B."/>
            <person name="Lagkouvardos I."/>
            <person name="Roy S."/>
            <person name="Zafar N."/>
            <person name="Bertelli C."/>
            <person name="Schilde C."/>
            <person name="Kianianmomeni A."/>
            <person name="Burglin T.R."/>
            <person name="Frech C."/>
            <person name="Turcotte B."/>
            <person name="Kopec K.O."/>
            <person name="Synnott J.M."/>
            <person name="Choo C."/>
            <person name="Paponov I."/>
            <person name="Finkler A."/>
            <person name="Soon Heng Tan C."/>
            <person name="Hutchins A.P."/>
            <person name="Weinmeier T."/>
            <person name="Rattei T."/>
            <person name="Chu J.S."/>
            <person name="Gimenez G."/>
            <person name="Irimia M."/>
            <person name="Rigden D.J."/>
            <person name="Fitzpatrick D.A."/>
            <person name="Lorenzo-Morales J."/>
            <person name="Bateman A."/>
            <person name="Chiu C.H."/>
            <person name="Tang P."/>
            <person name="Hegemann P."/>
            <person name="Fromm H."/>
            <person name="Raoult D."/>
            <person name="Greub G."/>
            <person name="Miranda-Saavedra D."/>
            <person name="Chen N."/>
            <person name="Nash P."/>
            <person name="Ginger M.L."/>
            <person name="Horn M."/>
            <person name="Schaap P."/>
            <person name="Caler L."/>
            <person name="Loftus B."/>
        </authorList>
    </citation>
    <scope>NUCLEOTIDE SEQUENCE [LARGE SCALE GENOMIC DNA]</scope>
    <source>
        <strain evidence="1 2">Neff</strain>
    </source>
</reference>
<dbReference type="RefSeq" id="XP_004336569.1">
    <property type="nucleotide sequence ID" value="XM_004336521.1"/>
</dbReference>
<sequence length="276" mass="29984">MDDTNNETANTAPIHIQAMVGLVAMQVIIDTGSGHSFICKDTLSNIKVFGQRPVLRPWQYRRPLGIGRGTLDVVASTVLQLRIGGAQAAVRLSVDYDGQAIVLGSKLPMDDSVLVSTVNPTMLFDPTSGLATAQGLTTVWKTEDSMRIVAEPIVEPIVVPVFGAEEAGLVLERFKWDPTPTASEVRLGLSTAEADGLVACADPDLTHAQKEWLCGLLLRNGDLFSVKLMPGQALAIPHKINTQGHWPIKCHPYWSSLKECEVLESKVERMHHASVM</sequence>
<dbReference type="AlphaFoldDB" id="L8GR01"/>
<keyword evidence="2" id="KW-1185">Reference proteome</keyword>
<dbReference type="EMBL" id="KB008051">
    <property type="protein sequence ID" value="ELR14556.1"/>
    <property type="molecule type" value="Genomic_DNA"/>
</dbReference>
<dbReference type="GeneID" id="14915165"/>
<dbReference type="KEGG" id="acan:ACA1_077870"/>
<dbReference type="VEuPathDB" id="AmoebaDB:ACA1_077870"/>
<evidence type="ECO:0000313" key="1">
    <source>
        <dbReference type="EMBL" id="ELR14556.1"/>
    </source>
</evidence>